<evidence type="ECO:0000256" key="4">
    <source>
        <dbReference type="ARBA" id="ARBA00022692"/>
    </source>
</evidence>
<feature type="transmembrane region" description="Helical" evidence="7">
    <location>
        <begin position="430"/>
        <end position="449"/>
    </location>
</feature>
<evidence type="ECO:0000259" key="8">
    <source>
        <dbReference type="Pfam" id="PF06808"/>
    </source>
</evidence>
<protein>
    <recommendedName>
        <fullName evidence="7">TRAP transporter large permease protein</fullName>
    </recommendedName>
</protein>
<sequence length="490" mass="51570">MACNSAAACRASSGGQRTTSDRWPDLAGWGRDDSAGIAGRSLDSLILNTDMIMDFTLIGIGGIAVLLLLLVMGVPLAINFLLVGFIGIATLLTPSSASSLLGDTMYTAIASPTFTVLPLFVLMGALAAASGFAEQAYKGIHRLAARVPGSLAVATAFGSAAFSTVCGSSLATASVFGRIAYPEMRRYGYDKRFALGSIACSGSLAAMIPPSGMFILFSIFTGVSVGQLFMAGILPGILTAIVYTLSIVWRAKRHPRLAPIDAEEREVTVRDRVRGVRDLWQILALGGVVIGGMYSGLFTATEAGAIGALGALLLGLVGGPLRSMPRLRGALRESAGITTTLFFIIIAALFFSRFLGLTRIPFEISSFMVSWDVPSWMVLGLILLIWFLMGMVVVPAAAFALTLPIVFPIVVELGYHPVWFCVIAMKMCEIAGVTPPVGLNAFALAGAAGKGVKINEVFAGVWPFVLCDLIVLALLLAFPAISLLLPETMM</sequence>
<feature type="transmembrane region" description="Helical" evidence="7">
    <location>
        <begin position="226"/>
        <end position="249"/>
    </location>
</feature>
<name>A0ABT6I5H8_9GAMM</name>
<keyword evidence="2" id="KW-1003">Cell membrane</keyword>
<evidence type="ECO:0000256" key="6">
    <source>
        <dbReference type="ARBA" id="ARBA00023136"/>
    </source>
</evidence>
<keyword evidence="4 7" id="KW-0812">Transmembrane</keyword>
<dbReference type="InterPro" id="IPR004681">
    <property type="entry name" value="TRAP_DctM"/>
</dbReference>
<comment type="function">
    <text evidence="7">Part of the tripartite ATP-independent periplasmic (TRAP) transport system.</text>
</comment>
<evidence type="ECO:0000313" key="9">
    <source>
        <dbReference type="EMBL" id="MDH4572959.1"/>
    </source>
</evidence>
<evidence type="ECO:0000313" key="10">
    <source>
        <dbReference type="Proteomes" id="UP001162135"/>
    </source>
</evidence>
<gene>
    <name evidence="9" type="ORF">CUR86_11170</name>
</gene>
<dbReference type="InterPro" id="IPR010656">
    <property type="entry name" value="DctM"/>
</dbReference>
<evidence type="ECO:0000256" key="7">
    <source>
        <dbReference type="RuleBase" id="RU369079"/>
    </source>
</evidence>
<feature type="transmembrane region" description="Helical" evidence="7">
    <location>
        <begin position="55"/>
        <end position="74"/>
    </location>
</feature>
<accession>A0ABT6I5H8</accession>
<feature type="transmembrane region" description="Helical" evidence="7">
    <location>
        <begin position="193"/>
        <end position="220"/>
    </location>
</feature>
<feature type="transmembrane region" description="Helical" evidence="7">
    <location>
        <begin position="114"/>
        <end position="133"/>
    </location>
</feature>
<proteinExistence type="inferred from homology"/>
<comment type="subcellular location">
    <subcellularLocation>
        <location evidence="1 7">Cell inner membrane</location>
        <topology evidence="1 7">Multi-pass membrane protein</topology>
    </subcellularLocation>
</comment>
<evidence type="ECO:0000256" key="3">
    <source>
        <dbReference type="ARBA" id="ARBA00022519"/>
    </source>
</evidence>
<dbReference type="EMBL" id="PGFS01000001">
    <property type="protein sequence ID" value="MDH4572959.1"/>
    <property type="molecule type" value="Genomic_DNA"/>
</dbReference>
<feature type="transmembrane region" description="Helical" evidence="7">
    <location>
        <begin position="303"/>
        <end position="323"/>
    </location>
</feature>
<keyword evidence="3 7" id="KW-0997">Cell inner membrane</keyword>
<dbReference type="PANTHER" id="PTHR33362">
    <property type="entry name" value="SIALIC ACID TRAP TRANSPORTER PERMEASE PROTEIN SIAT-RELATED"/>
    <property type="match status" value="1"/>
</dbReference>
<feature type="transmembrane region" description="Helical" evidence="7">
    <location>
        <begin position="279"/>
        <end position="297"/>
    </location>
</feature>
<feature type="transmembrane region" description="Helical" evidence="7">
    <location>
        <begin position="153"/>
        <end position="181"/>
    </location>
</feature>
<keyword evidence="10" id="KW-1185">Reference proteome</keyword>
<feature type="domain" description="TRAP C4-dicarboxylate transport system permease DctM subunit" evidence="8">
    <location>
        <begin position="64"/>
        <end position="481"/>
    </location>
</feature>
<dbReference type="Proteomes" id="UP001162135">
    <property type="component" value="Unassembled WGS sequence"/>
</dbReference>
<keyword evidence="6 7" id="KW-0472">Membrane</keyword>
<dbReference type="NCBIfam" id="TIGR00786">
    <property type="entry name" value="dctM"/>
    <property type="match status" value="1"/>
</dbReference>
<comment type="similarity">
    <text evidence="7">Belongs to the TRAP transporter large permease family.</text>
</comment>
<evidence type="ECO:0000256" key="5">
    <source>
        <dbReference type="ARBA" id="ARBA00022989"/>
    </source>
</evidence>
<feature type="transmembrane region" description="Helical" evidence="7">
    <location>
        <begin position="461"/>
        <end position="485"/>
    </location>
</feature>
<dbReference type="Pfam" id="PF06808">
    <property type="entry name" value="DctM"/>
    <property type="match status" value="1"/>
</dbReference>
<feature type="transmembrane region" description="Helical" evidence="7">
    <location>
        <begin position="335"/>
        <end position="356"/>
    </location>
</feature>
<comment type="caution">
    <text evidence="9">The sequence shown here is derived from an EMBL/GenBank/DDBJ whole genome shotgun (WGS) entry which is preliminary data.</text>
</comment>
<keyword evidence="7" id="KW-0813">Transport</keyword>
<keyword evidence="5 7" id="KW-1133">Transmembrane helix</keyword>
<evidence type="ECO:0000256" key="1">
    <source>
        <dbReference type="ARBA" id="ARBA00004429"/>
    </source>
</evidence>
<reference evidence="9" key="2">
    <citation type="submission" date="2017-11" db="EMBL/GenBank/DDBJ databases">
        <authorList>
            <person name="Das S.K."/>
        </authorList>
    </citation>
    <scope>NUCLEOTIDE SEQUENCE</scope>
    <source>
        <strain evidence="9">S4-41</strain>
    </source>
</reference>
<feature type="transmembrane region" description="Helical" evidence="7">
    <location>
        <begin position="376"/>
        <end position="409"/>
    </location>
</feature>
<reference evidence="9" key="1">
    <citation type="journal article" date="2015" name="Antonie Van Leeuwenhoek">
        <title>Comparative 16S rRNA signatures and multilocus sequence analysis for the genus Salinicola and description of Salinicola acroporae sp. nov., isolated from coral Acropora digitifera.</title>
        <authorList>
            <person name="Lepcha R.T."/>
            <person name="Poddar A."/>
            <person name="Schumann P."/>
            <person name="Das S.K."/>
        </authorList>
    </citation>
    <scope>NUCLEOTIDE SEQUENCE</scope>
    <source>
        <strain evidence="9">S4-41</strain>
    </source>
</reference>
<dbReference type="PANTHER" id="PTHR33362:SF5">
    <property type="entry name" value="C4-DICARBOXYLATE TRAP TRANSPORTER LARGE PERMEASE PROTEIN DCTM"/>
    <property type="match status" value="1"/>
</dbReference>
<evidence type="ECO:0000256" key="2">
    <source>
        <dbReference type="ARBA" id="ARBA00022475"/>
    </source>
</evidence>
<feature type="transmembrane region" description="Helical" evidence="7">
    <location>
        <begin position="80"/>
        <end position="102"/>
    </location>
</feature>
<comment type="subunit">
    <text evidence="7">The complex comprises the extracytoplasmic solute receptor protein and the two transmembrane proteins.</text>
</comment>
<organism evidence="9 10">
    <name type="scientific">Salinicola acroporae</name>
    <dbReference type="NCBI Taxonomy" id="1541440"/>
    <lineage>
        <taxon>Bacteria</taxon>
        <taxon>Pseudomonadati</taxon>
        <taxon>Pseudomonadota</taxon>
        <taxon>Gammaproteobacteria</taxon>
        <taxon>Oceanospirillales</taxon>
        <taxon>Halomonadaceae</taxon>
        <taxon>Salinicola</taxon>
    </lineage>
</organism>